<dbReference type="Proteomes" id="UP000635565">
    <property type="component" value="Unassembled WGS sequence"/>
</dbReference>
<accession>A0ABQ3VPE2</accession>
<gene>
    <name evidence="1" type="ORF">KSZ_55400</name>
</gene>
<keyword evidence="2" id="KW-1185">Reference proteome</keyword>
<sequence length="73" mass="7821">MGIAFKGVTNGKGGILWDWQSVGRGKLRANVTPRVAGHLGVVFQPEHKAFFQLATERLPDMGNGASFETGNPP</sequence>
<proteinExistence type="predicted"/>
<evidence type="ECO:0000313" key="2">
    <source>
        <dbReference type="Proteomes" id="UP000635565"/>
    </source>
</evidence>
<evidence type="ECO:0000313" key="1">
    <source>
        <dbReference type="EMBL" id="GHO87534.1"/>
    </source>
</evidence>
<organism evidence="1 2">
    <name type="scientific">Dictyobacter formicarum</name>
    <dbReference type="NCBI Taxonomy" id="2778368"/>
    <lineage>
        <taxon>Bacteria</taxon>
        <taxon>Bacillati</taxon>
        <taxon>Chloroflexota</taxon>
        <taxon>Ktedonobacteria</taxon>
        <taxon>Ktedonobacterales</taxon>
        <taxon>Dictyobacteraceae</taxon>
        <taxon>Dictyobacter</taxon>
    </lineage>
</organism>
<comment type="caution">
    <text evidence="1">The sequence shown here is derived from an EMBL/GenBank/DDBJ whole genome shotgun (WGS) entry which is preliminary data.</text>
</comment>
<protein>
    <submittedName>
        <fullName evidence="1">Uncharacterized protein</fullName>
    </submittedName>
</protein>
<name>A0ABQ3VPE2_9CHLR</name>
<reference evidence="1 2" key="1">
    <citation type="journal article" date="2021" name="Int. J. Syst. Evol. Microbiol.">
        <title>Reticulibacter mediterranei gen. nov., sp. nov., within the new family Reticulibacteraceae fam. nov., and Ktedonospora formicarum gen. nov., sp. nov., Ktedonobacter robiniae sp. nov., Dictyobacter formicarum sp. nov. and Dictyobacter arantiisoli sp. nov., belonging to the class Ktedonobacteria.</title>
        <authorList>
            <person name="Yabe S."/>
            <person name="Zheng Y."/>
            <person name="Wang C.M."/>
            <person name="Sakai Y."/>
            <person name="Abe K."/>
            <person name="Yokota A."/>
            <person name="Donadio S."/>
            <person name="Cavaletti L."/>
            <person name="Monciardini P."/>
        </authorList>
    </citation>
    <scope>NUCLEOTIDE SEQUENCE [LARGE SCALE GENOMIC DNA]</scope>
    <source>
        <strain evidence="1 2">SOSP1-9</strain>
    </source>
</reference>
<dbReference type="EMBL" id="BNJJ01000017">
    <property type="protein sequence ID" value="GHO87534.1"/>
    <property type="molecule type" value="Genomic_DNA"/>
</dbReference>